<evidence type="ECO:0000313" key="1">
    <source>
        <dbReference type="EMBL" id="OTP79066.1"/>
    </source>
</evidence>
<dbReference type="InterPro" id="IPR051162">
    <property type="entry name" value="T4SS_component"/>
</dbReference>
<dbReference type="PANTHER" id="PTHR30121">
    <property type="entry name" value="UNCHARACTERIZED PROTEIN YJGR-RELATED"/>
    <property type="match status" value="1"/>
</dbReference>
<dbReference type="EMBL" id="NBTY01000034">
    <property type="protein sequence ID" value="OTP79066.1"/>
    <property type="molecule type" value="Genomic_DNA"/>
</dbReference>
<sequence>METSFVLTLAGLVRQYFSELKTGGVECRMVIPALTPDIAVALQAALVSHDLPSYLVVPDSMVPSRENRWIRAEAVTSVRQGDMLVVVWPGEMSRIQDSVIGVGGATRNFAFSDEWPWIDDGNQYFQFDGPVLKSLVERWGIDAEAKQGFFHIVKAAQNDCRGSMRRGQVFLDEMLGAFRPEEPDVLLPLQRLLFHFGIPRCTTSNLSAPDGAKAFFSNVRGVAVELDRRLKEVGGKQEILDRIKDLKLEPAEASSQRSSLSAFLDAFTTRGDDKQQGILALRGCWNDLDSWRTWDLRALQNVLDVAPDIENVEVRVEVIARAGLVSDDAKSVILLDGGQIDLKIDYTGLVGDISSAKVVVRGRARSPLFEEPCVAPAVTYETFVSYDQLFDATDSLKKKSVRITVERSGRVLASARVGVVPCGPNQPLVALLEPGGKCLVGRDDQQPSDSGDGGETIEVSEPATLTIVAWDSFADGEIEIDGELRALQQEGEERRVLRLPTAIDPDTSGSGRSSVNLRSSGLTLSFDVEAKEISRGEFTLERELVMQLARYQRDGKKATIKRILEVCSGNTSHGYSGLGGLDESTRSRRRFAQAFEGGDLLGRPILTDLLSGLCGTPFNIEESSVCRSELAELPPILKRANISPEAQQIVNRYVAERELVMDIIRSVFANDSSWPDYAFLPIFSLSTRVELEPALVSYLDAYIAALEFVRDQIDVLSWPELFRIVYSDCVVHWDEGASSRKIVLIGPWHPITLAKRYMVQSALTASAKRHVDGTTTGPSQMLALLLDQVNAARWFAGIADDGKTFENFYVTATSDPGWLVAMSHQVIGDDRYLRAAESLRHLHGFEIGMVPASRELVAQGYLQDFFNAFPTRRAISVVADASYDPSRLVESAQRILYDVEGPSDVGRLLPGGIHIMVPNANSLDQQEWREPPICVYEGAASGNGNRFSDINLISPGRAGSARDSGDRPTLPRGRGLLAAFCGPVKEVGISANGGLQSRAFERDRALAQGTGLGQRFSHACWLLSELVNEPRVISWQADLPPTLDYLWTVVPGNHVDPAVFVKYVLTSAESGESVALWDYKMSLTGALNSYFVMSKIPPSISYELNRSPILQGKPLAPAVLSELGRVGMALGGESLRSGSRALGVVGVVAAVRLFFPVAEGRLPLRNDDVYRGFLLPVDSFQELLGGAFDGEDDRPRQRGDLVAIQLTIRGDGGVSISCSSIECKYSTSGLSREQIEGARQQADATLRRLLNLIDVSRRPDGIPERLAFLSLVTFGLRLSKALVTGDLSAQMSVEAAIIQGILDGRIHTILPAAGNIVVVTDCSASAASYTQGQALVITLAPGHWPGISESSSLSSVREKLSENFRALFVSGSEIPDATVDRGLAPVSKQVEGVKVPTEDQEFPTIIETAEFANVQTIPPTSELSRQPSVGDDEGEAAPRVVALQKILVGTAGPNAAFYDPQNQERPLDNYNIMVTGSSGKGKTQLIKMLVCRLREQGRNVLLLDFKNDFASDQHFLQTAQLRGQYVTFDGLPFNPLIPVPLRRPDSEVEYLPISEHINGLVDILRSTFGLGDQQEVAVKNAIRDAFGDRGIPSRGSIVASPNMDFPDFNEVGVKLASSNPAAYNRLDPLFDLGIFPVQSRLKRFDSMLTGAYVVDLSQIQSDRIKNAVAKVLVMSAHRFYNAREHSGVLRQFFVFDEAHRVLDSEFVLQFVRECRAYGVGVVLSSQYPSDFPADISASLNTKFLHGNGADKARVRDIGKLVGGSLPDESIERLAMFEAILANPQYEPTLIKTIGYPAMLVLNAIRKAPGSIHRRDLTVAGVDVSRLNVEFLLTGLIEMGLVEETAAGLNLKVH</sequence>
<protein>
    <recommendedName>
        <fullName evidence="3">Helicase HerA central domain-containing protein</fullName>
    </recommendedName>
</protein>
<gene>
    <name evidence="1" type="ORF">PAMC26510_06290</name>
</gene>
<evidence type="ECO:0000313" key="2">
    <source>
        <dbReference type="Proteomes" id="UP000194546"/>
    </source>
</evidence>
<evidence type="ECO:0008006" key="3">
    <source>
        <dbReference type="Google" id="ProtNLM"/>
    </source>
</evidence>
<comment type="caution">
    <text evidence="1">The sequence shown here is derived from an EMBL/GenBank/DDBJ whole genome shotgun (WGS) entry which is preliminary data.</text>
</comment>
<dbReference type="InterPro" id="IPR027417">
    <property type="entry name" value="P-loop_NTPase"/>
</dbReference>
<proteinExistence type="predicted"/>
<dbReference type="Proteomes" id="UP000194546">
    <property type="component" value="Unassembled WGS sequence"/>
</dbReference>
<accession>A0A242N7C8</accession>
<name>A0A242N7C8_CABSO</name>
<dbReference type="RefSeq" id="WP_086380825.1">
    <property type="nucleotide sequence ID" value="NZ_NBTY01000034.1"/>
</dbReference>
<dbReference type="Gene3D" id="3.40.50.300">
    <property type="entry name" value="P-loop containing nucleotide triphosphate hydrolases"/>
    <property type="match status" value="2"/>
</dbReference>
<organism evidence="1 2">
    <name type="scientific">Caballeronia sordidicola</name>
    <name type="common">Burkholderia sordidicola</name>
    <dbReference type="NCBI Taxonomy" id="196367"/>
    <lineage>
        <taxon>Bacteria</taxon>
        <taxon>Pseudomonadati</taxon>
        <taxon>Pseudomonadota</taxon>
        <taxon>Betaproteobacteria</taxon>
        <taxon>Burkholderiales</taxon>
        <taxon>Burkholderiaceae</taxon>
        <taxon>Caballeronia</taxon>
    </lineage>
</organism>
<dbReference type="SUPFAM" id="SSF52540">
    <property type="entry name" value="P-loop containing nucleoside triphosphate hydrolases"/>
    <property type="match status" value="1"/>
</dbReference>
<dbReference type="PANTHER" id="PTHR30121:SF6">
    <property type="entry name" value="SLR6007 PROTEIN"/>
    <property type="match status" value="1"/>
</dbReference>
<reference evidence="1 2" key="1">
    <citation type="submission" date="2017-03" db="EMBL/GenBank/DDBJ databases">
        <title>Genome analysis of strain PAMC 26510.</title>
        <authorList>
            <person name="Oh H.-M."/>
            <person name="Yang J.-A."/>
        </authorList>
    </citation>
    <scope>NUCLEOTIDE SEQUENCE [LARGE SCALE GENOMIC DNA]</scope>
    <source>
        <strain evidence="1 2">PAMC 26510</strain>
    </source>
</reference>